<gene>
    <name evidence="3" type="ORF">NGB36_28755</name>
</gene>
<keyword evidence="1" id="KW-0812">Transmembrane</keyword>
<dbReference type="InterPro" id="IPR027381">
    <property type="entry name" value="LytR/CpsA/Psr_C"/>
</dbReference>
<evidence type="ECO:0000313" key="3">
    <source>
        <dbReference type="EMBL" id="MCQ4084459.1"/>
    </source>
</evidence>
<evidence type="ECO:0000313" key="4">
    <source>
        <dbReference type="Proteomes" id="UP001057702"/>
    </source>
</evidence>
<comment type="caution">
    <text evidence="3">The sequence shown here is derived from an EMBL/GenBank/DDBJ whole genome shotgun (WGS) entry which is preliminary data.</text>
</comment>
<feature type="transmembrane region" description="Helical" evidence="1">
    <location>
        <begin position="32"/>
        <end position="51"/>
    </location>
</feature>
<reference evidence="3" key="1">
    <citation type="submission" date="2022-06" db="EMBL/GenBank/DDBJ databases">
        <title>Draft genome sequence of Streptomyces sp. RB6PN25 isolated from peat swamp forest in Thailand.</title>
        <authorList>
            <person name="Duangmal K."/>
            <person name="Klaysubun C."/>
        </authorList>
    </citation>
    <scope>NUCLEOTIDE SEQUENCE</scope>
    <source>
        <strain evidence="3">RB6PN25</strain>
    </source>
</reference>
<keyword evidence="4" id="KW-1185">Reference proteome</keyword>
<keyword evidence="1" id="KW-1133">Transmembrane helix</keyword>
<evidence type="ECO:0000256" key="1">
    <source>
        <dbReference type="SAM" id="Phobius"/>
    </source>
</evidence>
<name>A0ABT1Q3J2_9ACTN</name>
<keyword evidence="1" id="KW-0472">Membrane</keyword>
<proteinExistence type="predicted"/>
<dbReference type="Gene3D" id="3.30.70.2390">
    <property type="match status" value="1"/>
</dbReference>
<organism evidence="3 4">
    <name type="scientific">Streptomyces humicola</name>
    <dbReference type="NCBI Taxonomy" id="2953240"/>
    <lineage>
        <taxon>Bacteria</taxon>
        <taxon>Bacillati</taxon>
        <taxon>Actinomycetota</taxon>
        <taxon>Actinomycetes</taxon>
        <taxon>Kitasatosporales</taxon>
        <taxon>Streptomycetaceae</taxon>
        <taxon>Streptomyces</taxon>
    </lineage>
</organism>
<dbReference type="Proteomes" id="UP001057702">
    <property type="component" value="Unassembled WGS sequence"/>
</dbReference>
<feature type="domain" description="LytR/CpsA/Psr regulator C-terminal" evidence="2">
    <location>
        <begin position="92"/>
        <end position="182"/>
    </location>
</feature>
<sequence>MSMLTPPGMGGKYRITGNQYPRMRRPRNHRRVVLTGISVIAVLGLIGWGTVQLIDVFGGQFGFAHANAAQGSHCRNGTSGSPADALPQPNAITVNVYNATPRTGLAKATADQLRQRGFTIGKIGNAPAQYENKVTGTAVLLGGPKAQSALKVLSTQLAAAQGRTDPARTGASDVDLIIGNGFGSLDPKPNADHALAALAHPSPAPSASRKSC</sequence>
<dbReference type="Pfam" id="PF13399">
    <property type="entry name" value="LytR_C"/>
    <property type="match status" value="1"/>
</dbReference>
<accession>A0ABT1Q3J2</accession>
<dbReference type="RefSeq" id="WP_255923518.1">
    <property type="nucleotide sequence ID" value="NZ_JANFNG010000035.1"/>
</dbReference>
<dbReference type="EMBL" id="JANFNG010000035">
    <property type="protein sequence ID" value="MCQ4084459.1"/>
    <property type="molecule type" value="Genomic_DNA"/>
</dbReference>
<protein>
    <submittedName>
        <fullName evidence="3">LytR C-terminal domain-containing protein</fullName>
    </submittedName>
</protein>
<evidence type="ECO:0000259" key="2">
    <source>
        <dbReference type="Pfam" id="PF13399"/>
    </source>
</evidence>